<dbReference type="SMART" id="SM00132">
    <property type="entry name" value="LIM"/>
    <property type="match status" value="1"/>
</dbReference>
<dbReference type="InterPro" id="IPR027417">
    <property type="entry name" value="P-loop_NTPase"/>
</dbReference>
<dbReference type="InterPro" id="IPR045218">
    <property type="entry name" value="DA1-like"/>
</dbReference>
<dbReference type="CDD" id="cd08368">
    <property type="entry name" value="LIM"/>
    <property type="match status" value="1"/>
</dbReference>
<dbReference type="PROSITE" id="PS50023">
    <property type="entry name" value="LIM_DOMAIN_2"/>
    <property type="match status" value="1"/>
</dbReference>
<dbReference type="Pfam" id="PF12315">
    <property type="entry name" value="DA1-like"/>
    <property type="match status" value="1"/>
</dbReference>
<evidence type="ECO:0000256" key="8">
    <source>
        <dbReference type="ARBA" id="ARBA00061488"/>
    </source>
</evidence>
<dbReference type="GO" id="GO:0050832">
    <property type="term" value="P:defense response to fungus"/>
    <property type="evidence" value="ECO:0007669"/>
    <property type="project" value="UniProtKB-ARBA"/>
</dbReference>
<evidence type="ECO:0000256" key="3">
    <source>
        <dbReference type="ARBA" id="ARBA00022490"/>
    </source>
</evidence>
<feature type="domain" description="LIM zinc-binding" evidence="10">
    <location>
        <begin position="436"/>
        <end position="496"/>
    </location>
</feature>
<evidence type="ECO:0000313" key="13">
    <source>
        <dbReference type="Proteomes" id="UP000288805"/>
    </source>
</evidence>
<evidence type="ECO:0000256" key="7">
    <source>
        <dbReference type="ARBA" id="ARBA00023242"/>
    </source>
</evidence>
<dbReference type="Proteomes" id="UP000288805">
    <property type="component" value="Unassembled WGS sequence"/>
</dbReference>
<proteinExistence type="inferred from homology"/>
<keyword evidence="3" id="KW-0963">Cytoplasm</keyword>
<dbReference type="SMART" id="SM00255">
    <property type="entry name" value="TIR"/>
    <property type="match status" value="1"/>
</dbReference>
<evidence type="ECO:0000313" key="12">
    <source>
        <dbReference type="EMBL" id="RVW29103.1"/>
    </source>
</evidence>
<dbReference type="SUPFAM" id="SSF57716">
    <property type="entry name" value="Glucocorticoid receptor-like (DNA-binding domain)"/>
    <property type="match status" value="2"/>
</dbReference>
<dbReference type="Gene3D" id="3.40.50.10140">
    <property type="entry name" value="Toll/interleukin-1 receptor homology (TIR) domain"/>
    <property type="match status" value="1"/>
</dbReference>
<dbReference type="PANTHER" id="PTHR24209">
    <property type="entry name" value="PROTEIN DA1-RELATED 2"/>
    <property type="match status" value="1"/>
</dbReference>
<dbReference type="PROSITE" id="PS50104">
    <property type="entry name" value="TIR"/>
    <property type="match status" value="1"/>
</dbReference>
<evidence type="ECO:0000256" key="9">
    <source>
        <dbReference type="PROSITE-ProRule" id="PRU00125"/>
    </source>
</evidence>
<dbReference type="Pfam" id="PF01582">
    <property type="entry name" value="TIR"/>
    <property type="match status" value="1"/>
</dbReference>
<dbReference type="Pfam" id="PF00412">
    <property type="entry name" value="LIM"/>
    <property type="match status" value="1"/>
</dbReference>
<dbReference type="Gene3D" id="2.10.110.10">
    <property type="entry name" value="Cysteine Rich Protein"/>
    <property type="match status" value="1"/>
</dbReference>
<comment type="similarity">
    <text evidence="8">Belongs to the disease resistance TIR-NB-LRR family.</text>
</comment>
<keyword evidence="7" id="KW-0539">Nucleus</keyword>
<dbReference type="Gene3D" id="3.40.50.300">
    <property type="entry name" value="P-loop containing nucleotide triphosphate hydrolases"/>
    <property type="match status" value="1"/>
</dbReference>
<comment type="subcellular location">
    <subcellularLocation>
        <location evidence="2">Cytoplasm</location>
    </subcellularLocation>
    <subcellularLocation>
        <location evidence="1">Nucleus</location>
    </subcellularLocation>
</comment>
<dbReference type="PROSITE" id="PS00478">
    <property type="entry name" value="LIM_DOMAIN_1"/>
    <property type="match status" value="1"/>
</dbReference>
<evidence type="ECO:0000256" key="5">
    <source>
        <dbReference type="ARBA" id="ARBA00022833"/>
    </source>
</evidence>
<keyword evidence="6" id="KW-0520">NAD</keyword>
<evidence type="ECO:0000256" key="1">
    <source>
        <dbReference type="ARBA" id="ARBA00004123"/>
    </source>
</evidence>
<evidence type="ECO:0000259" key="11">
    <source>
        <dbReference type="PROSITE" id="PS50104"/>
    </source>
</evidence>
<dbReference type="CDD" id="cd09396">
    <property type="entry name" value="LIM_DA1"/>
    <property type="match status" value="1"/>
</dbReference>
<dbReference type="PANTHER" id="PTHR24209:SF25">
    <property type="entry name" value="PROTEIN DA1-RELATED 1"/>
    <property type="match status" value="1"/>
</dbReference>
<organism evidence="12 13">
    <name type="scientific">Vitis vinifera</name>
    <name type="common">Grape</name>
    <dbReference type="NCBI Taxonomy" id="29760"/>
    <lineage>
        <taxon>Eukaryota</taxon>
        <taxon>Viridiplantae</taxon>
        <taxon>Streptophyta</taxon>
        <taxon>Embryophyta</taxon>
        <taxon>Tracheophyta</taxon>
        <taxon>Spermatophyta</taxon>
        <taxon>Magnoliopsida</taxon>
        <taxon>eudicotyledons</taxon>
        <taxon>Gunneridae</taxon>
        <taxon>Pentapetalae</taxon>
        <taxon>rosids</taxon>
        <taxon>Vitales</taxon>
        <taxon>Vitaceae</taxon>
        <taxon>Viteae</taxon>
        <taxon>Vitis</taxon>
    </lineage>
</organism>
<dbReference type="GO" id="GO:0005634">
    <property type="term" value="C:nucleus"/>
    <property type="evidence" value="ECO:0007669"/>
    <property type="project" value="UniProtKB-SubCell"/>
</dbReference>
<dbReference type="InterPro" id="IPR022087">
    <property type="entry name" value="DA1-like_dom"/>
</dbReference>
<dbReference type="SUPFAM" id="SSF52200">
    <property type="entry name" value="Toll/Interleukin receptor TIR domain"/>
    <property type="match status" value="1"/>
</dbReference>
<dbReference type="InterPro" id="IPR035897">
    <property type="entry name" value="Toll_tir_struct_dom_sf"/>
</dbReference>
<dbReference type="GO" id="GO:0046872">
    <property type="term" value="F:metal ion binding"/>
    <property type="evidence" value="ECO:0007669"/>
    <property type="project" value="UniProtKB-KW"/>
</dbReference>
<evidence type="ECO:0000256" key="4">
    <source>
        <dbReference type="ARBA" id="ARBA00022723"/>
    </source>
</evidence>
<dbReference type="InterPro" id="IPR002182">
    <property type="entry name" value="NB-ARC"/>
</dbReference>
<dbReference type="PRINTS" id="PR00364">
    <property type="entry name" value="DISEASERSIST"/>
</dbReference>
<dbReference type="GO" id="GO:0007165">
    <property type="term" value="P:signal transduction"/>
    <property type="evidence" value="ECO:0007669"/>
    <property type="project" value="InterPro"/>
</dbReference>
<dbReference type="GO" id="GO:0043068">
    <property type="term" value="P:positive regulation of programmed cell death"/>
    <property type="evidence" value="ECO:0007669"/>
    <property type="project" value="UniProtKB-ARBA"/>
</dbReference>
<dbReference type="InterPro" id="IPR000157">
    <property type="entry name" value="TIR_dom"/>
</dbReference>
<dbReference type="EMBL" id="QGNW01001861">
    <property type="protein sequence ID" value="RVW29103.1"/>
    <property type="molecule type" value="Genomic_DNA"/>
</dbReference>
<protein>
    <submittedName>
        <fullName evidence="12">Protein DA1-related 1</fullName>
    </submittedName>
</protein>
<comment type="caution">
    <text evidence="12">The sequence shown here is derived from an EMBL/GenBank/DDBJ whole genome shotgun (WGS) entry which is preliminary data.</text>
</comment>
<accession>A0A438D0W5</accession>
<dbReference type="SUPFAM" id="SSF52540">
    <property type="entry name" value="P-loop containing nucleoside triphosphate hydrolases"/>
    <property type="match status" value="1"/>
</dbReference>
<dbReference type="InterPro" id="IPR001781">
    <property type="entry name" value="Znf_LIM"/>
</dbReference>
<gene>
    <name evidence="12" type="primary">DAR1_3</name>
    <name evidence="12" type="ORF">CK203_096780</name>
</gene>
<dbReference type="OrthoDB" id="17591at2759"/>
<dbReference type="FunFam" id="2.10.110.10:FF:000230">
    <property type="entry name" value="Uncharacterized protein"/>
    <property type="match status" value="1"/>
</dbReference>
<dbReference type="SMR" id="A0A438D0W5"/>
<keyword evidence="4 9" id="KW-0479">Metal-binding</keyword>
<name>A0A438D0W5_VITVI</name>
<dbReference type="GO" id="GO:0005737">
    <property type="term" value="C:cytoplasm"/>
    <property type="evidence" value="ECO:0007669"/>
    <property type="project" value="UniProtKB-SubCell"/>
</dbReference>
<dbReference type="Pfam" id="PF00931">
    <property type="entry name" value="NB-ARC"/>
    <property type="match status" value="1"/>
</dbReference>
<keyword evidence="5 9" id="KW-0862">Zinc</keyword>
<reference evidence="12 13" key="1">
    <citation type="journal article" date="2018" name="PLoS Genet.">
        <title>Population sequencing reveals clonal diversity and ancestral inbreeding in the grapevine cultivar Chardonnay.</title>
        <authorList>
            <person name="Roach M.J."/>
            <person name="Johnson D.L."/>
            <person name="Bohlmann J."/>
            <person name="van Vuuren H.J."/>
            <person name="Jones S.J."/>
            <person name="Pretorius I.S."/>
            <person name="Schmidt S.A."/>
            <person name="Borneman A.R."/>
        </authorList>
    </citation>
    <scope>NUCLEOTIDE SEQUENCE [LARGE SCALE GENOMIC DNA]</scope>
    <source>
        <strain evidence="13">cv. Chardonnay</strain>
        <tissue evidence="12">Leaf</tissue>
    </source>
</reference>
<keyword evidence="9" id="KW-0440">LIM domain</keyword>
<feature type="domain" description="TIR" evidence="11">
    <location>
        <begin position="19"/>
        <end position="184"/>
    </location>
</feature>
<evidence type="ECO:0000259" key="10">
    <source>
        <dbReference type="PROSITE" id="PS50023"/>
    </source>
</evidence>
<evidence type="ECO:0000256" key="6">
    <source>
        <dbReference type="ARBA" id="ARBA00023027"/>
    </source>
</evidence>
<evidence type="ECO:0000256" key="2">
    <source>
        <dbReference type="ARBA" id="ARBA00004496"/>
    </source>
</evidence>
<dbReference type="AlphaFoldDB" id="A0A438D0W5"/>
<sequence>MSLLSAHDPAMAAASSCQWRYDVFLNFRGKDTRNGFTAHLYEALCNYGIETFMDANEVAKGEKISPALVTAIEKSMFSIVVFSKNYASSTWCLEELVKILQCKNTMEQTVLPIFYNVDPSDVREQKGSFGKALTKHAQKSKEMEKVQIWKEALTEVASLSGWDSRNKPEPMLIKEIVGHISNRMICRSSKDTELAINGDDVLTIGIWGMGGIGKTILARAVFDHFSGQFEGCCFLENVREDSEKYGLLYLYRKLFSQLLGASSSSTGFSSMKARLRSKRVLIVLDDVANSEQLEFLAGKNPQFGPGSRIIITTRGKHLLITYGVNEIREAEELSLKTAIRLFQQYHHTEDVMTLSSYVIDYIKGFQLFCQDAVGSLLFGKSKLECGSELIDNESQSDEDEQLSRSIQKGFIYTYPPSLGNGSIYQAILFPVSTGFKICAGCGAEIIQRRYLKCIGKVWHPECFRCHACEQPISDYEFYLCRESPYHKSCYKEKCRQKCDVCGHFFWANPAGPMEHREHPFWVQKYCPSHEHDGTPSCVSCERKEPWGTRYTTLNDGRKLCLECLDHAIMDTHECQPLYLDVKNFCESLNIVVEQQVPLLLVERQSPSEATGAEESTVIDMIREPYKLVPGCKLTTFHVLHSLPRLLTGAILAHLMMRVWLRLRGHRALTQHVEGGICQVLAYMWLDTELMSGYGNNIASTSSSMTLASTSSRKGARSKFERKLGEFLKYLIESDTSVHGDGFRDGYQSVLRHGLRTTVDHILMTGRFPYTPDPEFR</sequence>
<dbReference type="GO" id="GO:0043531">
    <property type="term" value="F:ADP binding"/>
    <property type="evidence" value="ECO:0007669"/>
    <property type="project" value="InterPro"/>
</dbReference>
<dbReference type="FunFam" id="3.40.50.10140:FF:000007">
    <property type="entry name" value="Disease resistance protein (TIR-NBS-LRR class)"/>
    <property type="match status" value="1"/>
</dbReference>